<reference evidence="1 2" key="1">
    <citation type="submission" date="2022-01" db="EMBL/GenBank/DDBJ databases">
        <title>A chromosomal length assembly of Cordylochernes scorpioides.</title>
        <authorList>
            <person name="Zeh D."/>
            <person name="Zeh J."/>
        </authorList>
    </citation>
    <scope>NUCLEOTIDE SEQUENCE [LARGE SCALE GENOMIC DNA]</scope>
    <source>
        <strain evidence="1">IN4F17</strain>
        <tissue evidence="1">Whole Body</tissue>
    </source>
</reference>
<organism evidence="1 2">
    <name type="scientific">Cordylochernes scorpioides</name>
    <dbReference type="NCBI Taxonomy" id="51811"/>
    <lineage>
        <taxon>Eukaryota</taxon>
        <taxon>Metazoa</taxon>
        <taxon>Ecdysozoa</taxon>
        <taxon>Arthropoda</taxon>
        <taxon>Chelicerata</taxon>
        <taxon>Arachnida</taxon>
        <taxon>Pseudoscorpiones</taxon>
        <taxon>Cheliferoidea</taxon>
        <taxon>Chernetidae</taxon>
        <taxon>Cordylochernes</taxon>
    </lineage>
</organism>
<dbReference type="Gene3D" id="3.30.420.10">
    <property type="entry name" value="Ribonuclease H-like superfamily/Ribonuclease H"/>
    <property type="match status" value="1"/>
</dbReference>
<dbReference type="Proteomes" id="UP001235939">
    <property type="component" value="Chromosome 10"/>
</dbReference>
<keyword evidence="2" id="KW-1185">Reference proteome</keyword>
<evidence type="ECO:0008006" key="3">
    <source>
        <dbReference type="Google" id="ProtNLM"/>
    </source>
</evidence>
<accession>A0ABY6KYE1</accession>
<dbReference type="EMBL" id="CP092872">
    <property type="protein sequence ID" value="UYV73111.1"/>
    <property type="molecule type" value="Genomic_DNA"/>
</dbReference>
<evidence type="ECO:0000313" key="1">
    <source>
        <dbReference type="EMBL" id="UYV73111.1"/>
    </source>
</evidence>
<proteinExistence type="predicted"/>
<protein>
    <recommendedName>
        <fullName evidence="3">Histone-lysine N-methyltransferase SETMAR</fullName>
    </recommendedName>
</protein>
<dbReference type="InterPro" id="IPR036397">
    <property type="entry name" value="RNaseH_sf"/>
</dbReference>
<sequence>MPHPPYSLDLAPNDFVLFPRMKSVLKRHRFNTVNAIKYNNYITTESRQDLLRTTQGGWNLENRATPEITTMPPTATDIVAQLAEHIQDITASSLR</sequence>
<evidence type="ECO:0000313" key="2">
    <source>
        <dbReference type="Proteomes" id="UP001235939"/>
    </source>
</evidence>
<name>A0ABY6KYE1_9ARAC</name>
<gene>
    <name evidence="1" type="ORF">LAZ67_10001851</name>
</gene>